<organism evidence="2 3">
    <name type="scientific">Venturia effusa</name>
    <dbReference type="NCBI Taxonomy" id="50376"/>
    <lineage>
        <taxon>Eukaryota</taxon>
        <taxon>Fungi</taxon>
        <taxon>Dikarya</taxon>
        <taxon>Ascomycota</taxon>
        <taxon>Pezizomycotina</taxon>
        <taxon>Dothideomycetes</taxon>
        <taxon>Pleosporomycetidae</taxon>
        <taxon>Venturiales</taxon>
        <taxon>Venturiaceae</taxon>
        <taxon>Venturia</taxon>
    </lineage>
</organism>
<gene>
    <name evidence="2" type="ORF">FKW77_001557</name>
</gene>
<feature type="region of interest" description="Disordered" evidence="1">
    <location>
        <begin position="1"/>
        <end position="35"/>
    </location>
</feature>
<name>A0A517KVU6_9PEZI</name>
<reference evidence="2 3" key="1">
    <citation type="submission" date="2019-07" db="EMBL/GenBank/DDBJ databases">
        <title>Finished genome of Venturia effusa.</title>
        <authorList>
            <person name="Young C.A."/>
            <person name="Cox M.P."/>
            <person name="Ganley A.R.D."/>
            <person name="David W.J."/>
        </authorList>
    </citation>
    <scope>NUCLEOTIDE SEQUENCE [LARGE SCALE GENOMIC DNA]</scope>
    <source>
        <strain evidence="3">albino</strain>
    </source>
</reference>
<accession>A0A517KVU6</accession>
<evidence type="ECO:0000313" key="2">
    <source>
        <dbReference type="EMBL" id="QDS67509.1"/>
    </source>
</evidence>
<dbReference type="AlphaFoldDB" id="A0A517KVU6"/>
<evidence type="ECO:0000256" key="1">
    <source>
        <dbReference type="SAM" id="MobiDB-lite"/>
    </source>
</evidence>
<sequence>MPISLEGDTKSYTPPGTPVRMKASFSSDGDIHDDSSNDFFEIDDFGELDEDRPSIPAAIAIIKNPILTPPSSPSKKKRRGPSMTKETENRAVSKVLRLSIPSKRNEAIIKKHLKRKDERETLQYNVHKAKRALKKEKQLLELHDDDSRRIMTRDLAVIETEKGRWEAMWDHELRATKQRVRDLEEKQEDLRAFGEALTHYRQTGVGVDKLLAHLEACKPVL</sequence>
<dbReference type="EMBL" id="CP042185">
    <property type="protein sequence ID" value="QDS67509.1"/>
    <property type="molecule type" value="Genomic_DNA"/>
</dbReference>
<proteinExistence type="predicted"/>
<feature type="region of interest" description="Disordered" evidence="1">
    <location>
        <begin position="63"/>
        <end position="92"/>
    </location>
</feature>
<keyword evidence="3" id="KW-1185">Reference proteome</keyword>
<protein>
    <submittedName>
        <fullName evidence="2">Uncharacterized protein</fullName>
    </submittedName>
</protein>
<dbReference type="Proteomes" id="UP000316270">
    <property type="component" value="Chromosome 1"/>
</dbReference>
<evidence type="ECO:0000313" key="3">
    <source>
        <dbReference type="Proteomes" id="UP000316270"/>
    </source>
</evidence>